<dbReference type="EMBL" id="JASCZI010214319">
    <property type="protein sequence ID" value="MED6201990.1"/>
    <property type="molecule type" value="Genomic_DNA"/>
</dbReference>
<evidence type="ECO:0000313" key="2">
    <source>
        <dbReference type="EMBL" id="MED6201990.1"/>
    </source>
</evidence>
<proteinExistence type="predicted"/>
<comment type="caution">
    <text evidence="2">The sequence shown here is derived from an EMBL/GenBank/DDBJ whole genome shotgun (WGS) entry which is preliminary data.</text>
</comment>
<feature type="non-terminal residue" evidence="2">
    <location>
        <position position="1"/>
    </location>
</feature>
<feature type="region of interest" description="Disordered" evidence="1">
    <location>
        <begin position="70"/>
        <end position="97"/>
    </location>
</feature>
<feature type="region of interest" description="Disordered" evidence="1">
    <location>
        <begin position="26"/>
        <end position="53"/>
    </location>
</feature>
<sequence length="144" mass="16420">IFPTDTSAYTSVDDAPSLIQKLKPFSLSNPTPLSQSTANHHPITRNEPKTTSQCKPIPLFFRFYTHFSPPPKTDTLAQETPPRRRHRRFQNPLSPSSSLVDTCFKDLFMSELQRLEEERAAKISAVDESPPLAPFHRKKFGARR</sequence>
<feature type="compositionally biased region" description="Polar residues" evidence="1">
    <location>
        <begin position="26"/>
        <end position="39"/>
    </location>
</feature>
<name>A0ABU6XWW4_9FABA</name>
<gene>
    <name evidence="2" type="ORF">PIB30_100854</name>
</gene>
<reference evidence="2 3" key="1">
    <citation type="journal article" date="2023" name="Plants (Basel)">
        <title>Bridging the Gap: Combining Genomics and Transcriptomics Approaches to Understand Stylosanthes scabra, an Orphan Legume from the Brazilian Caatinga.</title>
        <authorList>
            <person name="Ferreira-Neto J.R.C."/>
            <person name="da Silva M.D."/>
            <person name="Binneck E."/>
            <person name="de Melo N.F."/>
            <person name="da Silva R.H."/>
            <person name="de Melo A.L.T.M."/>
            <person name="Pandolfi V."/>
            <person name="Bustamante F.O."/>
            <person name="Brasileiro-Vidal A.C."/>
            <person name="Benko-Iseppon A.M."/>
        </authorList>
    </citation>
    <scope>NUCLEOTIDE SEQUENCE [LARGE SCALE GENOMIC DNA]</scope>
    <source>
        <tissue evidence="2">Leaves</tissue>
    </source>
</reference>
<keyword evidence="3" id="KW-1185">Reference proteome</keyword>
<protein>
    <submittedName>
        <fullName evidence="2">Uncharacterized protein</fullName>
    </submittedName>
</protein>
<evidence type="ECO:0000256" key="1">
    <source>
        <dbReference type="SAM" id="MobiDB-lite"/>
    </source>
</evidence>
<evidence type="ECO:0000313" key="3">
    <source>
        <dbReference type="Proteomes" id="UP001341840"/>
    </source>
</evidence>
<accession>A0ABU6XWW4</accession>
<dbReference type="Proteomes" id="UP001341840">
    <property type="component" value="Unassembled WGS sequence"/>
</dbReference>
<organism evidence="2 3">
    <name type="scientific">Stylosanthes scabra</name>
    <dbReference type="NCBI Taxonomy" id="79078"/>
    <lineage>
        <taxon>Eukaryota</taxon>
        <taxon>Viridiplantae</taxon>
        <taxon>Streptophyta</taxon>
        <taxon>Embryophyta</taxon>
        <taxon>Tracheophyta</taxon>
        <taxon>Spermatophyta</taxon>
        <taxon>Magnoliopsida</taxon>
        <taxon>eudicotyledons</taxon>
        <taxon>Gunneridae</taxon>
        <taxon>Pentapetalae</taxon>
        <taxon>rosids</taxon>
        <taxon>fabids</taxon>
        <taxon>Fabales</taxon>
        <taxon>Fabaceae</taxon>
        <taxon>Papilionoideae</taxon>
        <taxon>50 kb inversion clade</taxon>
        <taxon>dalbergioids sensu lato</taxon>
        <taxon>Dalbergieae</taxon>
        <taxon>Pterocarpus clade</taxon>
        <taxon>Stylosanthes</taxon>
    </lineage>
</organism>